<dbReference type="Pfam" id="PF13426">
    <property type="entry name" value="PAS_9"/>
    <property type="match status" value="1"/>
</dbReference>
<dbReference type="InterPro" id="IPR052155">
    <property type="entry name" value="Biofilm_reg_signaling"/>
</dbReference>
<dbReference type="EMBL" id="JAIVFP010000003">
    <property type="protein sequence ID" value="MCI4685034.1"/>
    <property type="molecule type" value="Genomic_DNA"/>
</dbReference>
<dbReference type="Gene3D" id="3.30.450.20">
    <property type="entry name" value="PAS domain"/>
    <property type="match status" value="3"/>
</dbReference>
<dbReference type="SMART" id="SM00086">
    <property type="entry name" value="PAC"/>
    <property type="match status" value="3"/>
</dbReference>
<dbReference type="CDD" id="cd01949">
    <property type="entry name" value="GGDEF"/>
    <property type="match status" value="1"/>
</dbReference>
<keyword evidence="7" id="KW-1185">Reference proteome</keyword>
<evidence type="ECO:0000259" key="2">
    <source>
        <dbReference type="PROSITE" id="PS50112"/>
    </source>
</evidence>
<feature type="transmembrane region" description="Helical" evidence="1">
    <location>
        <begin position="30"/>
        <end position="48"/>
    </location>
</feature>
<dbReference type="NCBIfam" id="TIGR00254">
    <property type="entry name" value="GGDEF"/>
    <property type="match status" value="1"/>
</dbReference>
<dbReference type="Gene3D" id="3.20.20.450">
    <property type="entry name" value="EAL domain"/>
    <property type="match status" value="1"/>
</dbReference>
<dbReference type="CDD" id="cd00130">
    <property type="entry name" value="PAS"/>
    <property type="match status" value="3"/>
</dbReference>
<evidence type="ECO:0000313" key="6">
    <source>
        <dbReference type="EMBL" id="MCI4685034.1"/>
    </source>
</evidence>
<feature type="transmembrane region" description="Helical" evidence="1">
    <location>
        <begin position="68"/>
        <end position="85"/>
    </location>
</feature>
<evidence type="ECO:0000259" key="4">
    <source>
        <dbReference type="PROSITE" id="PS50883"/>
    </source>
</evidence>
<dbReference type="CDD" id="cd01948">
    <property type="entry name" value="EAL"/>
    <property type="match status" value="1"/>
</dbReference>
<dbReference type="RefSeq" id="WP_243069060.1">
    <property type="nucleotide sequence ID" value="NZ_JAIVFK010000058.1"/>
</dbReference>
<keyword evidence="1" id="KW-0812">Transmembrane</keyword>
<dbReference type="Proteomes" id="UP001139104">
    <property type="component" value="Unassembled WGS sequence"/>
</dbReference>
<feature type="domain" description="GGDEF" evidence="5">
    <location>
        <begin position="832"/>
        <end position="966"/>
    </location>
</feature>
<dbReference type="InterPro" id="IPR043128">
    <property type="entry name" value="Rev_trsase/Diguanyl_cyclase"/>
</dbReference>
<dbReference type="Pfam" id="PF08447">
    <property type="entry name" value="PAS_3"/>
    <property type="match status" value="2"/>
</dbReference>
<dbReference type="InterPro" id="IPR000160">
    <property type="entry name" value="GGDEF_dom"/>
</dbReference>
<sequence length="1243" mass="136343">MAFVRSGRTPALPRTNKADRPQVLLPRRPFALYTTLLYAIGGCAWIVMSDHLFAQIFDRNTFTSPSNYKGLVFIAVTSVPLYIALRRARLRGALAKPKQRGRGGATPLFLLAAVASVLIVGSAIVGYRAVARSVAQYALDQARAMVDFKARDLGRWLEAQRTNAALLAASDKTQAISDGASLRGWNREGSQQDLRRQAVAFGFADADLIDASGRSVFGAGDAPVEPAIAAAAKKSFATREPALVDLHVDAKGGGPRFGYVAPALARPGAKNPELAIYAELTARDFLNPFVREWRFQNARGAGLLARREGDDIVLLIGLPQDGGALMSRRQPYATSTVPAAAFMRGEAQAMRGVGWNGVPVFAAGQKAPGTDWELVAWIDEADALAELNGVARMAGLLAAIGVAACWIIAGFLWKNQQLVRARADRRFRVTFEQALIGMGHVGLEGQLLRVNRRLCEIFGYSREELLAMDVYRLTAPEQHAEVTSQLAKVRAGALDEFTGERRYIRKDGSVIDVAISVVLVRGEADEPDYLMSVFEDISRRKAAEEDLRESEERFRLALAGSNEGLWDWRPETGNSYYSPRWKAMLGYSNDEIEDHESAWRRVAEPRARDIVRLQFAEIRAGQRTTFEFETRMRHKDGRWLDILSRGLPVFNAAGRMIRVVGTDIDITLRKSHEAELRLAAMVYTSTREGIVVTGADEKILMVNPAFERITGYDGASMRGQTMRVVQSGRQGREFYQAMWKSIREVGYFSGEIWNRRKNGEIYPQLATISAVIGATGEITNYIGVFSDIGRLKQSESQLEFLAHHDPLTHLPNRLLLRLRVEHAIERARRSGTIGAVLFLDLDRFKTINDSLGHAAGDQLLVEAAERWSKRLRASDTLARLGGDEFAVLLEEIPEPHAAAALAQNLIEATAAHFALPGGREACVGLSVGVGLFPENGDDAETLIQHAGSALDLAKQNGGSAVRFYSDAMTREANSRLELEAGMRRGLERGEFVLQYQPLIALDGRKIVGVEALTRWRSPSGLVSPADFIPLAEKTGLIIPLGEWVLREACGRMKAWRDSGVDLGVVAVNLSPVQLDRPDICRRIQAILKETGLPPSCLEIEITESALLEQGGGAEAKLTELKALGLRISIDDFGAGHSSLFYLKRFPIDKLKLDRSFIIDIPADPTSMEIAAAIVRLAHSLKIVALAEGVETEAQAEFLAVCGCSLAQGYLFDKPLWESDLLVKYAAAPEPAQTMAAIARVPYV</sequence>
<dbReference type="Pfam" id="PF00990">
    <property type="entry name" value="GGDEF"/>
    <property type="match status" value="1"/>
</dbReference>
<dbReference type="PANTHER" id="PTHR44757:SF2">
    <property type="entry name" value="BIOFILM ARCHITECTURE MAINTENANCE PROTEIN MBAA"/>
    <property type="match status" value="1"/>
</dbReference>
<dbReference type="InterPro" id="IPR029787">
    <property type="entry name" value="Nucleotide_cyclase"/>
</dbReference>
<dbReference type="PROSITE" id="PS50883">
    <property type="entry name" value="EAL"/>
    <property type="match status" value="1"/>
</dbReference>
<reference evidence="6" key="1">
    <citation type="journal article" date="2022" name="ISME J.">
        <title>Identification of active gaseous-alkane degraders at natural gas seeps.</title>
        <authorList>
            <person name="Farhan Ul Haque M."/>
            <person name="Hernandez M."/>
            <person name="Crombie A.T."/>
            <person name="Murrell J.C."/>
        </authorList>
    </citation>
    <scope>NUCLEOTIDE SEQUENCE</scope>
    <source>
        <strain evidence="6">PC2</strain>
    </source>
</reference>
<accession>A0ABS9ZBD9</accession>
<keyword evidence="1" id="KW-1133">Transmembrane helix</keyword>
<gene>
    <name evidence="6" type="ORF">K2U94_20115</name>
</gene>
<evidence type="ECO:0000256" key="1">
    <source>
        <dbReference type="SAM" id="Phobius"/>
    </source>
</evidence>
<keyword evidence="1" id="KW-0472">Membrane</keyword>
<evidence type="ECO:0000259" key="5">
    <source>
        <dbReference type="PROSITE" id="PS50887"/>
    </source>
</evidence>
<dbReference type="InterPro" id="IPR001610">
    <property type="entry name" value="PAC"/>
</dbReference>
<feature type="domain" description="PAC" evidence="3">
    <location>
        <begin position="748"/>
        <end position="800"/>
    </location>
</feature>
<dbReference type="SUPFAM" id="SSF55785">
    <property type="entry name" value="PYP-like sensor domain (PAS domain)"/>
    <property type="match status" value="3"/>
</dbReference>
<protein>
    <submittedName>
        <fullName evidence="6">EAL domain-containing protein</fullName>
    </submittedName>
</protein>
<feature type="domain" description="PAS" evidence="2">
    <location>
        <begin position="423"/>
        <end position="493"/>
    </location>
</feature>
<name>A0ABS9ZBD9_9HYPH</name>
<feature type="domain" description="PAC" evidence="3">
    <location>
        <begin position="497"/>
        <end position="549"/>
    </location>
</feature>
<dbReference type="SUPFAM" id="SSF141868">
    <property type="entry name" value="EAL domain-like"/>
    <property type="match status" value="1"/>
</dbReference>
<evidence type="ECO:0000313" key="7">
    <source>
        <dbReference type="Proteomes" id="UP001139104"/>
    </source>
</evidence>
<dbReference type="InterPro" id="IPR001633">
    <property type="entry name" value="EAL_dom"/>
</dbReference>
<dbReference type="InterPro" id="IPR035965">
    <property type="entry name" value="PAS-like_dom_sf"/>
</dbReference>
<feature type="domain" description="PAC" evidence="3">
    <location>
        <begin position="626"/>
        <end position="678"/>
    </location>
</feature>
<dbReference type="Pfam" id="PF00563">
    <property type="entry name" value="EAL"/>
    <property type="match status" value="1"/>
</dbReference>
<feature type="domain" description="EAL" evidence="4">
    <location>
        <begin position="975"/>
        <end position="1228"/>
    </location>
</feature>
<evidence type="ECO:0000259" key="3">
    <source>
        <dbReference type="PROSITE" id="PS50113"/>
    </source>
</evidence>
<dbReference type="InterPro" id="IPR013655">
    <property type="entry name" value="PAS_fold_3"/>
</dbReference>
<dbReference type="InterPro" id="IPR000014">
    <property type="entry name" value="PAS"/>
</dbReference>
<dbReference type="SMART" id="SM00091">
    <property type="entry name" value="PAS"/>
    <property type="match status" value="3"/>
</dbReference>
<dbReference type="InterPro" id="IPR000700">
    <property type="entry name" value="PAS-assoc_C"/>
</dbReference>
<dbReference type="PROSITE" id="PS50887">
    <property type="entry name" value="GGDEF"/>
    <property type="match status" value="1"/>
</dbReference>
<dbReference type="SMART" id="SM00267">
    <property type="entry name" value="GGDEF"/>
    <property type="match status" value="1"/>
</dbReference>
<dbReference type="Gene3D" id="3.30.70.270">
    <property type="match status" value="1"/>
</dbReference>
<dbReference type="PANTHER" id="PTHR44757">
    <property type="entry name" value="DIGUANYLATE CYCLASE DGCP"/>
    <property type="match status" value="1"/>
</dbReference>
<dbReference type="SMART" id="SM00052">
    <property type="entry name" value="EAL"/>
    <property type="match status" value="1"/>
</dbReference>
<proteinExistence type="predicted"/>
<organism evidence="6 7">
    <name type="scientific">Candidatus Rhodoblastus alkanivorans</name>
    <dbReference type="NCBI Taxonomy" id="2954117"/>
    <lineage>
        <taxon>Bacteria</taxon>
        <taxon>Pseudomonadati</taxon>
        <taxon>Pseudomonadota</taxon>
        <taxon>Alphaproteobacteria</taxon>
        <taxon>Hyphomicrobiales</taxon>
        <taxon>Rhodoblastaceae</taxon>
        <taxon>Rhodoblastus</taxon>
    </lineage>
</organism>
<dbReference type="NCBIfam" id="TIGR00229">
    <property type="entry name" value="sensory_box"/>
    <property type="match status" value="3"/>
</dbReference>
<comment type="caution">
    <text evidence="6">The sequence shown here is derived from an EMBL/GenBank/DDBJ whole genome shotgun (WGS) entry which is preliminary data.</text>
</comment>
<feature type="transmembrane region" description="Helical" evidence="1">
    <location>
        <begin position="106"/>
        <end position="127"/>
    </location>
</feature>
<dbReference type="PROSITE" id="PS50112">
    <property type="entry name" value="PAS"/>
    <property type="match status" value="2"/>
</dbReference>
<feature type="domain" description="PAS" evidence="2">
    <location>
        <begin position="674"/>
        <end position="722"/>
    </location>
</feature>
<dbReference type="InterPro" id="IPR035919">
    <property type="entry name" value="EAL_sf"/>
</dbReference>
<dbReference type="PROSITE" id="PS50113">
    <property type="entry name" value="PAC"/>
    <property type="match status" value="3"/>
</dbReference>
<dbReference type="SUPFAM" id="SSF55073">
    <property type="entry name" value="Nucleotide cyclase"/>
    <property type="match status" value="1"/>
</dbReference>